<dbReference type="SUPFAM" id="SSF55869">
    <property type="entry name" value="DNA topoisomerase I domain"/>
    <property type="match status" value="1"/>
</dbReference>
<feature type="domain" description="DNA topoisomerase I catalytic core eukaryotic-type" evidence="7">
    <location>
        <begin position="103"/>
        <end position="267"/>
    </location>
</feature>
<dbReference type="RefSeq" id="WP_077549841.1">
    <property type="nucleotide sequence ID" value="NZ_JACHEJ010000006.1"/>
</dbReference>
<feature type="domain" description="DNA topoisomerase IB N-terminal" evidence="8">
    <location>
        <begin position="38"/>
        <end position="86"/>
    </location>
</feature>
<dbReference type="InterPro" id="IPR001631">
    <property type="entry name" value="TopoI"/>
</dbReference>
<reference evidence="9 10" key="1">
    <citation type="submission" date="2020-08" db="EMBL/GenBank/DDBJ databases">
        <title>Genomic Encyclopedia of Type Strains, Phase IV (KMG-IV): sequencing the most valuable type-strain genomes for metagenomic binning, comparative biology and taxonomic classification.</title>
        <authorList>
            <person name="Goeker M."/>
        </authorList>
    </citation>
    <scope>NUCLEOTIDE SEQUENCE [LARGE SCALE GENOMIC DNA]</scope>
    <source>
        <strain evidence="9 10">DSM 102134</strain>
    </source>
</reference>
<dbReference type="EMBL" id="JACHEJ010000006">
    <property type="protein sequence ID" value="MBB6180579.1"/>
    <property type="molecule type" value="Genomic_DNA"/>
</dbReference>
<keyword evidence="5" id="KW-0238">DNA-binding</keyword>
<evidence type="ECO:0000256" key="2">
    <source>
        <dbReference type="ARBA" id="ARBA00006645"/>
    </source>
</evidence>
<gene>
    <name evidence="9" type="ORF">HNQ75_002561</name>
</gene>
<proteinExistence type="inferred from homology"/>
<dbReference type="SUPFAM" id="SSF56349">
    <property type="entry name" value="DNA breaking-rejoining enzymes"/>
    <property type="match status" value="1"/>
</dbReference>
<dbReference type="InterPro" id="IPR011010">
    <property type="entry name" value="DNA_brk_join_enz"/>
</dbReference>
<dbReference type="GO" id="GO:0003917">
    <property type="term" value="F:DNA topoisomerase type I (single strand cut, ATP-independent) activity"/>
    <property type="evidence" value="ECO:0007669"/>
    <property type="project" value="UniProtKB-EC"/>
</dbReference>
<evidence type="ECO:0000256" key="5">
    <source>
        <dbReference type="ARBA" id="ARBA00023125"/>
    </source>
</evidence>
<comment type="catalytic activity">
    <reaction evidence="1">
        <text>ATP-independent breakage of single-stranded DNA, followed by passage and rejoining.</text>
        <dbReference type="EC" id="5.6.2.1"/>
    </reaction>
</comment>
<dbReference type="InterPro" id="IPR014711">
    <property type="entry name" value="TopoI_cat_a-hlx-sub_euk"/>
</dbReference>
<dbReference type="GO" id="GO:0003677">
    <property type="term" value="F:DNA binding"/>
    <property type="evidence" value="ECO:0007669"/>
    <property type="project" value="UniProtKB-KW"/>
</dbReference>
<keyword evidence="10" id="KW-1185">Reference proteome</keyword>
<evidence type="ECO:0000313" key="10">
    <source>
        <dbReference type="Proteomes" id="UP000535501"/>
    </source>
</evidence>
<dbReference type="EC" id="5.6.2.1" evidence="3"/>
<comment type="similarity">
    <text evidence="2">Belongs to the type IB topoisomerase family.</text>
</comment>
<dbReference type="Proteomes" id="UP000535501">
    <property type="component" value="Unassembled WGS sequence"/>
</dbReference>
<accession>A0A7W9YY73</accession>
<dbReference type="GO" id="GO:0006265">
    <property type="term" value="P:DNA topological change"/>
    <property type="evidence" value="ECO:0007669"/>
    <property type="project" value="InterPro"/>
</dbReference>
<sequence>MDAVTDLPTFDEQSLKAVGLTYVSDAEPGIRRQRRGKGFCYRLPDGRVLSDPDEKRRIAALGLPPAYENVWICMDRRGHLQATGYDARGRKQYRYHPEWQSLRSELKFDQLARFGEVLPRIRRRIERDLALGLETPEAVLAAIIALMDTAHLRVGNQAYAKENKTYGATTLLKRHMTLTEEAVVLRFTAKGGKRVSHTIRHPRLQRIFEEIADLPGRQLFSWPDDAGTAHPVDSGRLNAYLADVAGFPVSAKTFRTWGGSLAGFAAVWQACKEGSQPRVKLICKAASERLHNTPAVCRSSYIHPAVLALVDDISPVERLLKNELELPQLRGLRTDERRLLAVLKSSSLQTQTGAAADPLQRWRAAAAEA</sequence>
<dbReference type="InterPro" id="IPR013500">
    <property type="entry name" value="TopoI_cat_euk"/>
</dbReference>
<keyword evidence="6 9" id="KW-0413">Isomerase</keyword>
<protein>
    <recommendedName>
        <fullName evidence="3">DNA topoisomerase</fullName>
        <ecNumber evidence="3">5.6.2.1</ecNumber>
    </recommendedName>
</protein>
<dbReference type="Gene3D" id="3.90.15.10">
    <property type="entry name" value="Topoisomerase I, Chain A, domain 3"/>
    <property type="match status" value="1"/>
</dbReference>
<evidence type="ECO:0000259" key="7">
    <source>
        <dbReference type="Pfam" id="PF01028"/>
    </source>
</evidence>
<dbReference type="Pfam" id="PF21338">
    <property type="entry name" value="Top1B_N_bact"/>
    <property type="match status" value="1"/>
</dbReference>
<dbReference type="Gene3D" id="1.10.132.120">
    <property type="match status" value="1"/>
</dbReference>
<dbReference type="InterPro" id="IPR035447">
    <property type="entry name" value="DNA_topo_I_N_sf"/>
</dbReference>
<keyword evidence="4" id="KW-0799">Topoisomerase</keyword>
<dbReference type="Pfam" id="PF01028">
    <property type="entry name" value="Topoisom_I"/>
    <property type="match status" value="1"/>
</dbReference>
<comment type="caution">
    <text evidence="9">The sequence shown here is derived from an EMBL/GenBank/DDBJ whole genome shotgun (WGS) entry which is preliminary data.</text>
</comment>
<dbReference type="PROSITE" id="PS52038">
    <property type="entry name" value="TOPO_IB_2"/>
    <property type="match status" value="1"/>
</dbReference>
<evidence type="ECO:0000259" key="8">
    <source>
        <dbReference type="Pfam" id="PF21338"/>
    </source>
</evidence>
<dbReference type="PRINTS" id="PR00416">
    <property type="entry name" value="EUTPISMRASEI"/>
</dbReference>
<name>A0A7W9YY73_9HYPH</name>
<dbReference type="InterPro" id="IPR049331">
    <property type="entry name" value="Top1B_N_bact"/>
</dbReference>
<evidence type="ECO:0000256" key="4">
    <source>
        <dbReference type="ARBA" id="ARBA00023029"/>
    </source>
</evidence>
<evidence type="ECO:0000256" key="3">
    <source>
        <dbReference type="ARBA" id="ARBA00012891"/>
    </source>
</evidence>
<evidence type="ECO:0000313" key="9">
    <source>
        <dbReference type="EMBL" id="MBB6180579.1"/>
    </source>
</evidence>
<dbReference type="AlphaFoldDB" id="A0A7W9YY73"/>
<evidence type="ECO:0000256" key="1">
    <source>
        <dbReference type="ARBA" id="ARBA00000213"/>
    </source>
</evidence>
<evidence type="ECO:0000256" key="6">
    <source>
        <dbReference type="ARBA" id="ARBA00023235"/>
    </source>
</evidence>
<organism evidence="9 10">
    <name type="scientific">Pseudorhizobium flavum</name>
    <dbReference type="NCBI Taxonomy" id="1335061"/>
    <lineage>
        <taxon>Bacteria</taxon>
        <taxon>Pseudomonadati</taxon>
        <taxon>Pseudomonadota</taxon>
        <taxon>Alphaproteobacteria</taxon>
        <taxon>Hyphomicrobiales</taxon>
        <taxon>Rhizobiaceae</taxon>
        <taxon>Rhizobium/Agrobacterium group</taxon>
        <taxon>Pseudorhizobium</taxon>
    </lineage>
</organism>
<dbReference type="Gene3D" id="3.30.66.10">
    <property type="entry name" value="DNA topoisomerase I domain"/>
    <property type="match status" value="1"/>
</dbReference>